<comment type="pathway">
    <text evidence="8">Amino-acid biosynthesis; L-arginine biosynthesis; N(2)-acetyl-L-ornithine from L-glutamate: step 1/4.</text>
</comment>
<comment type="catalytic activity">
    <reaction evidence="8">
        <text>N(2)-acetyl-L-ornithine + L-glutamate = N-acetyl-L-glutamate + L-ornithine</text>
        <dbReference type="Rhea" id="RHEA:15349"/>
        <dbReference type="ChEBI" id="CHEBI:29985"/>
        <dbReference type="ChEBI" id="CHEBI:44337"/>
        <dbReference type="ChEBI" id="CHEBI:46911"/>
        <dbReference type="ChEBI" id="CHEBI:57805"/>
        <dbReference type="EC" id="2.3.1.35"/>
    </reaction>
</comment>
<keyword evidence="7 8" id="KW-0012">Acyltransferase</keyword>
<keyword evidence="8" id="KW-0028">Amino-acid biosynthesis</keyword>
<dbReference type="CDD" id="cd02152">
    <property type="entry name" value="OAT"/>
    <property type="match status" value="1"/>
</dbReference>
<evidence type="ECO:0000256" key="8">
    <source>
        <dbReference type="HAMAP-Rule" id="MF_01106"/>
    </source>
</evidence>
<dbReference type="GO" id="GO:0004042">
    <property type="term" value="F:L-glutamate N-acetyltransferase activity"/>
    <property type="evidence" value="ECO:0007669"/>
    <property type="project" value="UniProtKB-UniRule"/>
</dbReference>
<keyword evidence="6 8" id="KW-0068">Autocatalytic cleavage</keyword>
<comment type="catalytic activity">
    <reaction evidence="8">
        <text>L-glutamate + acetyl-CoA = N-acetyl-L-glutamate + CoA + H(+)</text>
        <dbReference type="Rhea" id="RHEA:24292"/>
        <dbReference type="ChEBI" id="CHEBI:15378"/>
        <dbReference type="ChEBI" id="CHEBI:29985"/>
        <dbReference type="ChEBI" id="CHEBI:44337"/>
        <dbReference type="ChEBI" id="CHEBI:57287"/>
        <dbReference type="ChEBI" id="CHEBI:57288"/>
        <dbReference type="EC" id="2.3.1.1"/>
    </reaction>
</comment>
<dbReference type="GO" id="GO:0006526">
    <property type="term" value="P:L-arginine biosynthetic process"/>
    <property type="evidence" value="ECO:0007669"/>
    <property type="project" value="UniProtKB-UniRule"/>
</dbReference>
<evidence type="ECO:0000313" key="9">
    <source>
        <dbReference type="EMBL" id="MBS2963246.1"/>
    </source>
</evidence>
<keyword evidence="10" id="KW-1185">Reference proteome</keyword>
<dbReference type="HAMAP" id="MF_01106">
    <property type="entry name" value="ArgJ"/>
    <property type="match status" value="1"/>
</dbReference>
<dbReference type="EC" id="2.3.1.1" evidence="8"/>
<keyword evidence="4 8" id="KW-0963">Cytoplasm</keyword>
<dbReference type="NCBIfam" id="NF003802">
    <property type="entry name" value="PRK05388.1"/>
    <property type="match status" value="1"/>
</dbReference>
<dbReference type="FunFam" id="3.10.20.340:FF:000003">
    <property type="entry name" value="Arginine biosynthesis bifunctional protein ArgJ"/>
    <property type="match status" value="1"/>
</dbReference>
<evidence type="ECO:0000313" key="10">
    <source>
        <dbReference type="Proteomes" id="UP000677913"/>
    </source>
</evidence>
<dbReference type="GO" id="GO:0004358">
    <property type="term" value="F:L-glutamate N-acetyltransferase activity, acting on acetyl-L-ornithine as donor"/>
    <property type="evidence" value="ECO:0007669"/>
    <property type="project" value="UniProtKB-UniRule"/>
</dbReference>
<sequence length="408" mass="43126">MVEISRFAPAAFPRLARVPGVSAATASCAFKSGDQRDLLLVALRPGTAVAGVFTQSTVTSAAVQSSKRSVRGGRARALVVHSGNANALTGRHGKVLVERMCQTVGDSLGCPPDEVLMAATGIIGQRVTDEQLLGRLPDLAGDLGEVDWEQAVEAIRTTDTFSKGSTRAFTVGDRQVSVSGIAKGAGMIAPDMATMLCFLFTDAAVEPDELQRLLTYANARSFRRITVDGDESTSDTMLAFATAHTDLAAGGDRDAALGQLREALAEVAFDLAMQVVKDGEGISKLIEVTVRGARTEGDAFAMSKAIAESPLVKTAVAGGHANWGRIAMAIGKTHRPVDQDRLSVWLGPHQVVVDGDQNDELDLDALAAYMKSDSIAIAADVAMGHESSTVWTCDLTHQYIDINAYYMT</sequence>
<dbReference type="NCBIfam" id="TIGR00120">
    <property type="entry name" value="ArgJ"/>
    <property type="match status" value="1"/>
</dbReference>
<protein>
    <recommendedName>
        <fullName evidence="8">Arginine biosynthesis bifunctional protein ArgJ</fullName>
    </recommendedName>
    <domain>
        <recommendedName>
            <fullName evidence="8">Glutamate N-acetyltransferase</fullName>
            <ecNumber evidence="8">2.3.1.35</ecNumber>
        </recommendedName>
        <alternativeName>
            <fullName evidence="8">Ornithine acetyltransferase</fullName>
            <shortName evidence="8">OATase</shortName>
        </alternativeName>
        <alternativeName>
            <fullName evidence="8">Ornithine transacetylase</fullName>
        </alternativeName>
    </domain>
    <domain>
        <recommendedName>
            <fullName evidence="8">Amino-acid acetyltransferase</fullName>
            <ecNumber evidence="8">2.3.1.1</ecNumber>
        </recommendedName>
        <alternativeName>
            <fullName evidence="8">N-acetylglutamate synthase</fullName>
            <shortName evidence="8">AGSase</shortName>
        </alternativeName>
    </domain>
    <component>
        <recommendedName>
            <fullName evidence="8">Arginine biosynthesis bifunctional protein ArgJ alpha chain</fullName>
        </recommendedName>
    </component>
    <component>
        <recommendedName>
            <fullName evidence="8">Arginine biosynthesis bifunctional protein ArgJ beta chain</fullName>
        </recommendedName>
    </component>
</protein>
<name>A0A8J8BCL6_9ACTN</name>
<dbReference type="SUPFAM" id="SSF56266">
    <property type="entry name" value="DmpA/ArgJ-like"/>
    <property type="match status" value="1"/>
</dbReference>
<feature type="site" description="Cleavage; by autolysis" evidence="8">
    <location>
        <begin position="193"/>
        <end position="194"/>
    </location>
</feature>
<evidence type="ECO:0000256" key="6">
    <source>
        <dbReference type="ARBA" id="ARBA00022813"/>
    </source>
</evidence>
<dbReference type="GO" id="GO:0006592">
    <property type="term" value="P:ornithine biosynthetic process"/>
    <property type="evidence" value="ECO:0007669"/>
    <property type="project" value="TreeGrafter"/>
</dbReference>
<dbReference type="Gene3D" id="3.10.20.340">
    <property type="entry name" value="ArgJ beta chain, C-terminal domain"/>
    <property type="match status" value="1"/>
</dbReference>
<reference evidence="9" key="1">
    <citation type="submission" date="2021-04" db="EMBL/GenBank/DDBJ databases">
        <title>Genome based classification of Actinospica acidithermotolerans sp. nov., an actinobacterium isolated from an Indonesian hot spring.</title>
        <authorList>
            <person name="Kusuma A.B."/>
            <person name="Putra K.E."/>
            <person name="Nafisah S."/>
            <person name="Loh J."/>
            <person name="Nouioui I."/>
            <person name="Goodfellow M."/>
        </authorList>
    </citation>
    <scope>NUCLEOTIDE SEQUENCE</scope>
    <source>
        <strain evidence="9">DSM 45618</strain>
    </source>
</reference>
<proteinExistence type="inferred from homology"/>
<dbReference type="PANTHER" id="PTHR23100:SF0">
    <property type="entry name" value="ARGININE BIOSYNTHESIS BIFUNCTIONAL PROTEIN ARGJ, MITOCHONDRIAL"/>
    <property type="match status" value="1"/>
</dbReference>
<dbReference type="AlphaFoldDB" id="A0A8J8BCL6"/>
<comment type="pathway">
    <text evidence="8">Amino-acid biosynthesis; L-arginine biosynthesis; L-ornithine and N-acetyl-L-glutamate from L-glutamate and N(2)-acetyl-L-ornithine (cyclic): step 1/1.</text>
</comment>
<organism evidence="9 10">
    <name type="scientific">Actinocrinis puniceicyclus</name>
    <dbReference type="NCBI Taxonomy" id="977794"/>
    <lineage>
        <taxon>Bacteria</taxon>
        <taxon>Bacillati</taxon>
        <taxon>Actinomycetota</taxon>
        <taxon>Actinomycetes</taxon>
        <taxon>Catenulisporales</taxon>
        <taxon>Actinospicaceae</taxon>
        <taxon>Actinocrinis</taxon>
    </lineage>
</organism>
<dbReference type="Pfam" id="PF01960">
    <property type="entry name" value="ArgJ"/>
    <property type="match status" value="1"/>
</dbReference>
<dbReference type="PANTHER" id="PTHR23100">
    <property type="entry name" value="ARGININE BIOSYNTHESIS BIFUNCTIONAL PROTEIN ARGJ"/>
    <property type="match status" value="1"/>
</dbReference>
<comment type="function">
    <text evidence="8">Catalyzes two activities which are involved in the cyclic version of arginine biosynthesis: the synthesis of N-acetylglutamate from glutamate and acetyl-CoA as the acetyl donor, and of ornithine by transacetylation between N(2)-acetylornithine and glutamate.</text>
</comment>
<feature type="binding site" evidence="8">
    <location>
        <position position="280"/>
    </location>
    <ligand>
        <name>substrate</name>
    </ligand>
</feature>
<comment type="caution">
    <text evidence="9">The sequence shown here is derived from an EMBL/GenBank/DDBJ whole genome shotgun (WGS) entry which is preliminary data.</text>
</comment>
<comment type="subunit">
    <text evidence="3 8">Heterotetramer of two alpha and two beta chains.</text>
</comment>
<keyword evidence="8" id="KW-0511">Multifunctional enzyme</keyword>
<dbReference type="RefSeq" id="WP_211466763.1">
    <property type="nucleotide sequence ID" value="NZ_JAGSXH010000023.1"/>
</dbReference>
<evidence type="ECO:0000256" key="7">
    <source>
        <dbReference type="ARBA" id="ARBA00023315"/>
    </source>
</evidence>
<dbReference type="UniPathway" id="UPA00068">
    <property type="reaction ID" value="UER00106"/>
</dbReference>
<evidence type="ECO:0000256" key="2">
    <source>
        <dbReference type="ARBA" id="ARBA00006774"/>
    </source>
</evidence>
<feature type="binding site" evidence="8">
    <location>
        <position position="157"/>
    </location>
    <ligand>
        <name>substrate</name>
    </ligand>
</feature>
<evidence type="ECO:0000256" key="3">
    <source>
        <dbReference type="ARBA" id="ARBA00011475"/>
    </source>
</evidence>
<keyword evidence="5 8" id="KW-0808">Transferase</keyword>
<accession>A0A8J8BCL6</accession>
<dbReference type="PROSITE" id="PS51257">
    <property type="entry name" value="PROKAR_LIPOPROTEIN"/>
    <property type="match status" value="1"/>
</dbReference>
<feature type="binding site" evidence="8">
    <location>
        <position position="183"/>
    </location>
    <ligand>
        <name>substrate</name>
    </ligand>
</feature>
<dbReference type="GO" id="GO:0005737">
    <property type="term" value="C:cytoplasm"/>
    <property type="evidence" value="ECO:0007669"/>
    <property type="project" value="UniProtKB-SubCell"/>
</dbReference>
<feature type="binding site" evidence="8">
    <location>
        <position position="194"/>
    </location>
    <ligand>
        <name>substrate</name>
    </ligand>
</feature>
<dbReference type="InterPro" id="IPR016117">
    <property type="entry name" value="ArgJ-like_dom_sf"/>
</dbReference>
<feature type="site" description="Involved in the stabilization of negative charge on the oxyanion by the formation of the oxyanion hole" evidence="8">
    <location>
        <position position="120"/>
    </location>
</feature>
<feature type="chain" id="PRO_5035349949" description="Arginine biosynthesis bifunctional protein ArgJ beta chain" evidence="8">
    <location>
        <begin position="194"/>
        <end position="408"/>
    </location>
</feature>
<evidence type="ECO:0000256" key="5">
    <source>
        <dbReference type="ARBA" id="ARBA00022679"/>
    </source>
</evidence>
<dbReference type="InterPro" id="IPR002813">
    <property type="entry name" value="Arg_biosynth_ArgJ"/>
</dbReference>
<keyword evidence="8" id="KW-0055">Arginine biosynthesis</keyword>
<feature type="binding site" evidence="8">
    <location>
        <position position="403"/>
    </location>
    <ligand>
        <name>substrate</name>
    </ligand>
</feature>
<evidence type="ECO:0000256" key="1">
    <source>
        <dbReference type="ARBA" id="ARBA00004496"/>
    </source>
</evidence>
<gene>
    <name evidence="8 9" type="primary">argJ</name>
    <name evidence="9" type="ORF">KGA66_09325</name>
</gene>
<dbReference type="EC" id="2.3.1.35" evidence="8"/>
<feature type="site" description="Involved in the stabilization of negative charge on the oxyanion by the formation of the oxyanion hole" evidence="8">
    <location>
        <position position="121"/>
    </location>
</feature>
<dbReference type="InterPro" id="IPR042195">
    <property type="entry name" value="ArgJ_beta_C"/>
</dbReference>
<dbReference type="Gene3D" id="3.60.70.12">
    <property type="entry name" value="L-amino peptidase D-ALA esterase/amidase"/>
    <property type="match status" value="1"/>
</dbReference>
<dbReference type="EMBL" id="JAGSXH010000023">
    <property type="protein sequence ID" value="MBS2963246.1"/>
    <property type="molecule type" value="Genomic_DNA"/>
</dbReference>
<evidence type="ECO:0000256" key="4">
    <source>
        <dbReference type="ARBA" id="ARBA00022490"/>
    </source>
</evidence>
<feature type="binding site" evidence="8">
    <location>
        <position position="408"/>
    </location>
    <ligand>
        <name>substrate</name>
    </ligand>
</feature>
<dbReference type="Proteomes" id="UP000677913">
    <property type="component" value="Unassembled WGS sequence"/>
</dbReference>
<comment type="similarity">
    <text evidence="2 8">Belongs to the ArgJ family.</text>
</comment>
<feature type="chain" id="PRO_5035349950" description="Arginine biosynthesis bifunctional protein ArgJ alpha chain" evidence="8">
    <location>
        <begin position="1"/>
        <end position="193"/>
    </location>
</feature>
<feature type="active site" description="Nucleophile" evidence="8">
    <location>
        <position position="194"/>
    </location>
</feature>
<comment type="subcellular location">
    <subcellularLocation>
        <location evidence="1 8">Cytoplasm</location>
    </subcellularLocation>
</comment>